<dbReference type="Proteomes" id="UP000076154">
    <property type="component" value="Unassembled WGS sequence"/>
</dbReference>
<evidence type="ECO:0000313" key="2">
    <source>
        <dbReference type="Proteomes" id="UP000076154"/>
    </source>
</evidence>
<dbReference type="InParanoid" id="A0A369JEU2"/>
<comment type="caution">
    <text evidence="1">The sequence shown here is derived from an EMBL/GenBank/DDBJ whole genome shotgun (WGS) entry which is preliminary data.</text>
</comment>
<name>A0A369JEU2_HYPMA</name>
<keyword evidence="2" id="KW-1185">Reference proteome</keyword>
<dbReference type="AlphaFoldDB" id="A0A369JEU2"/>
<accession>A0A369JEU2</accession>
<sequence length="154" mass="17690">MRRDSLEAITRPDCPRPFRYLIQVTHNFKDSASRSLQYEAPHRKHRQISPPLIQHRRSHTTLSRSGPGYLYDRGPHIHPIINQKTTCGLAEHQQHRIFGAVAPIGGDESIPEIDYPFTLLGTCVLCRLHLWTSPSISDSCFYHICMTYPLSSDR</sequence>
<protein>
    <submittedName>
        <fullName evidence="1">Uncharacterized protein</fullName>
    </submittedName>
</protein>
<reference evidence="1" key="1">
    <citation type="submission" date="2018-04" db="EMBL/GenBank/DDBJ databases">
        <title>Whole genome sequencing of Hypsizygus marmoreus.</title>
        <authorList>
            <person name="Choi I.-G."/>
            <person name="Min B."/>
            <person name="Kim J.-G."/>
            <person name="Kim S."/>
            <person name="Oh Y.-L."/>
            <person name="Kong W.-S."/>
            <person name="Park H."/>
            <person name="Jeong J."/>
            <person name="Song E.-S."/>
        </authorList>
    </citation>
    <scope>NUCLEOTIDE SEQUENCE [LARGE SCALE GENOMIC DNA]</scope>
    <source>
        <strain evidence="1">51987-8</strain>
    </source>
</reference>
<proteinExistence type="predicted"/>
<dbReference type="EMBL" id="LUEZ02000113">
    <property type="protein sequence ID" value="RDB17386.1"/>
    <property type="molecule type" value="Genomic_DNA"/>
</dbReference>
<evidence type="ECO:0000313" key="1">
    <source>
        <dbReference type="EMBL" id="RDB17386.1"/>
    </source>
</evidence>
<organism evidence="1 2">
    <name type="scientific">Hypsizygus marmoreus</name>
    <name type="common">White beech mushroom</name>
    <name type="synonym">Agaricus marmoreus</name>
    <dbReference type="NCBI Taxonomy" id="39966"/>
    <lineage>
        <taxon>Eukaryota</taxon>
        <taxon>Fungi</taxon>
        <taxon>Dikarya</taxon>
        <taxon>Basidiomycota</taxon>
        <taxon>Agaricomycotina</taxon>
        <taxon>Agaricomycetes</taxon>
        <taxon>Agaricomycetidae</taxon>
        <taxon>Agaricales</taxon>
        <taxon>Tricholomatineae</taxon>
        <taxon>Lyophyllaceae</taxon>
        <taxon>Hypsizygus</taxon>
    </lineage>
</organism>
<gene>
    <name evidence="1" type="ORF">Hypma_001687</name>
</gene>